<evidence type="ECO:0000313" key="1">
    <source>
        <dbReference type="EMBL" id="OGE19113.1"/>
    </source>
</evidence>
<evidence type="ECO:0000313" key="2">
    <source>
        <dbReference type="Proteomes" id="UP000176336"/>
    </source>
</evidence>
<sequence length="1357" mass="144365">MKISFISAIILVALLAGGILLFQKLYQPEKPKPETTSQSGKVSTIANLAQPDPKLENTPNSPYSYSAQIDSNTQALFAEKDSTKPSYEIKQGDYSLKFTLNTPEVGSDSSGVKGVKTSDNIIEYAVNIQGIPMTLRHTTTSNGVKEEFIIAKKPDNLNIENCDIENSLKIDPPAGRCELKIPFTMENKGLKVKDDGQGKYTFTDSKGETIWTIEPPTLIDAKGKTGVITASLSHNTYYLILNTDFLLQATYPVVIDPTVIINTSSTTLATAPSSMRHIVRTSDGTLHAFIQMGTNTATCGSGGLWWIYSTDNFATAPTCGGQLSSDTTNLMYADARVDSSDNIYTVYSVVANGANAAYNVFYRKLTKGAGSTWTLEAAQTVLDGITPATSCATVNTGSYSYTVLELEGTTRLWLATRCYDGTNYQVSVYYSDGLGTAPTWTQSVATLDTAGTGVLHLPILVRFGSKIGVIFTMNSGNALNWRYRVDGEGLTSWAKESEVVNDGNTAAAVGDSSGHIYVLGTRGGSLFFSYYNGSVWLSRVSTWSSNVSGNSITISTDGTNVWIFNGESAGLSTSLSGAGKLSYRKGTPPFTSSDFSSATAVASYHGVFDKAWSFVASAYTDITTAAGDTTSADTQMVTSSGDIAYFGKSTTFDAISWDLSTLGNSGGAITWEYCSAVDGSTACTTWSTLTFASQTSAAASDFEADGYGAFTVPGDWVAAKVNSESTAYYYIRARATASYTTSPVGVQMAAIPAIYSANVTSTVAGSTIHAIWTENAVSPTKVRYIGISATASTTPAATAGIPPNTIAYSSSTLATQPSAMRHIVRTSDGTLHAFIQGGTQMTCGGATGSNNVGLNWLYSTDLGSTWTCGGQLSSDTTNLMYADARVDSSDNIYVVYSVAAGSASAAYNVSYRRFTKGSGSTWTMEAAQTVLDGITPATSCATVDTGSYSYAVIEPEGSTRLWLATRCFDGTNYQVSVFYSDGLGTAPTWTQSVAVVDTGKTGTTAYHTPTIVRYGSKIGVFFETQDNPYNLWWSNRADSDDLSSWSAPSQVGTMAVGSASARGLLSTVSTVSGNIFVISNDTAGNVYYSSWNESSWSTRASLGTNIAQRGQLTITTDGTNVWAIYGSTTGLSSSLSGSAKLVYKKGVYNSSSNTTTFDSTATAVIPYHGIFDKVWTYISSSYSDVTTAAGNTTSADVTMPSAAADIIYFGKTAKFDAISFDLSTLGIGGLVVWEYYNGSTWMPLTTYFAVSNNNFITGDGYITFNPHSDWATTQINSEATAYYYVRARVTTTYTTAPVGVQMAAIPQINWANVAATTAGIYAIWTENAASPTRIRYAAIPIHFVRFNGVRMNGIQVK</sequence>
<dbReference type="SUPFAM" id="SSF89372">
    <property type="entry name" value="Fucose-specific lectin"/>
    <property type="match status" value="1"/>
</dbReference>
<comment type="caution">
    <text evidence="1">The sequence shown here is derived from an EMBL/GenBank/DDBJ whole genome shotgun (WGS) entry which is preliminary data.</text>
</comment>
<protein>
    <submittedName>
        <fullName evidence="1">Uncharacterized protein</fullName>
    </submittedName>
</protein>
<accession>A0A1F5IRX8</accession>
<gene>
    <name evidence="1" type="ORF">A2871_01305</name>
</gene>
<dbReference type="EMBL" id="MFCR01000005">
    <property type="protein sequence ID" value="OGE19113.1"/>
    <property type="molecule type" value="Genomic_DNA"/>
</dbReference>
<organism evidence="1 2">
    <name type="scientific">Candidatus Daviesbacteria bacterium RIFCSPHIGHO2_01_FULL_41_23</name>
    <dbReference type="NCBI Taxonomy" id="1797764"/>
    <lineage>
        <taxon>Bacteria</taxon>
        <taxon>Candidatus Daviesiibacteriota</taxon>
    </lineage>
</organism>
<name>A0A1F5IRX8_9BACT</name>
<reference evidence="1 2" key="1">
    <citation type="journal article" date="2016" name="Nat. Commun.">
        <title>Thousands of microbial genomes shed light on interconnected biogeochemical processes in an aquifer system.</title>
        <authorList>
            <person name="Anantharaman K."/>
            <person name="Brown C.T."/>
            <person name="Hug L.A."/>
            <person name="Sharon I."/>
            <person name="Castelle C.J."/>
            <person name="Probst A.J."/>
            <person name="Thomas B.C."/>
            <person name="Singh A."/>
            <person name="Wilkins M.J."/>
            <person name="Karaoz U."/>
            <person name="Brodie E.L."/>
            <person name="Williams K.H."/>
            <person name="Hubbard S.S."/>
            <person name="Banfield J.F."/>
        </authorList>
    </citation>
    <scope>NUCLEOTIDE SEQUENCE [LARGE SCALE GENOMIC DNA]</scope>
</reference>
<dbReference type="Proteomes" id="UP000176336">
    <property type="component" value="Unassembled WGS sequence"/>
</dbReference>
<proteinExistence type="predicted"/>